<feature type="transmembrane region" description="Helical" evidence="14">
    <location>
        <begin position="541"/>
        <end position="565"/>
    </location>
</feature>
<evidence type="ECO:0000256" key="5">
    <source>
        <dbReference type="ARBA" id="ARBA00022729"/>
    </source>
</evidence>
<feature type="region of interest" description="Disordered" evidence="13">
    <location>
        <begin position="955"/>
        <end position="984"/>
    </location>
</feature>
<keyword evidence="6 12" id="KW-0547">Nucleotide-binding</keyword>
<keyword evidence="10 14" id="KW-0472">Membrane</keyword>
<keyword evidence="11" id="KW-0325">Glycoprotein</keyword>
<keyword evidence="8 12" id="KW-0067">ATP-binding</keyword>
<name>A0A0D9Y3G1_9ORYZ</name>
<feature type="region of interest" description="Disordered" evidence="13">
    <location>
        <begin position="598"/>
        <end position="629"/>
    </location>
</feature>
<keyword evidence="9 14" id="KW-1133">Transmembrane helix</keyword>
<dbReference type="FunFam" id="2.60.120.430:FF:000001">
    <property type="entry name" value="Receptor-like protein kinase FERONIA"/>
    <property type="match status" value="1"/>
</dbReference>
<evidence type="ECO:0000256" key="13">
    <source>
        <dbReference type="SAM" id="MobiDB-lite"/>
    </source>
</evidence>
<proteinExistence type="predicted"/>
<dbReference type="EnsemblPlants" id="OGLUM01G03930.1">
    <property type="protein sequence ID" value="OGLUM01G03930.1"/>
    <property type="gene ID" value="OGLUM01G03930"/>
</dbReference>
<dbReference type="PANTHER" id="PTHR47989">
    <property type="entry name" value="OS01G0750732 PROTEIN"/>
    <property type="match status" value="1"/>
</dbReference>
<reference evidence="16" key="1">
    <citation type="submission" date="2013-08" db="EMBL/GenBank/DDBJ databases">
        <title>Oryza genome evolution.</title>
        <authorList>
            <person name="Wing R.A."/>
            <person name="Panaud O."/>
            <person name="Oliveira A.C."/>
        </authorList>
    </citation>
    <scope>NUCLEOTIDE SEQUENCE</scope>
</reference>
<dbReference type="STRING" id="40148.A0A0D9Y3G1"/>
<dbReference type="Gene3D" id="3.30.200.20">
    <property type="entry name" value="Phosphorylase Kinase, domain 1"/>
    <property type="match status" value="1"/>
</dbReference>
<dbReference type="InterPro" id="IPR011009">
    <property type="entry name" value="Kinase-like_dom_sf"/>
</dbReference>
<dbReference type="InterPro" id="IPR001245">
    <property type="entry name" value="Ser-Thr/Tyr_kinase_cat_dom"/>
</dbReference>
<dbReference type="FunFam" id="1.10.510.10:FF:001141">
    <property type="entry name" value="Os01g0155500 protein"/>
    <property type="match status" value="1"/>
</dbReference>
<keyword evidence="2" id="KW-0723">Serine/threonine-protein kinase</keyword>
<evidence type="ECO:0000256" key="7">
    <source>
        <dbReference type="ARBA" id="ARBA00022777"/>
    </source>
</evidence>
<organism evidence="16">
    <name type="scientific">Oryza glumipatula</name>
    <dbReference type="NCBI Taxonomy" id="40148"/>
    <lineage>
        <taxon>Eukaryota</taxon>
        <taxon>Viridiplantae</taxon>
        <taxon>Streptophyta</taxon>
        <taxon>Embryophyta</taxon>
        <taxon>Tracheophyta</taxon>
        <taxon>Spermatophyta</taxon>
        <taxon>Magnoliopsida</taxon>
        <taxon>Liliopsida</taxon>
        <taxon>Poales</taxon>
        <taxon>Poaceae</taxon>
        <taxon>BOP clade</taxon>
        <taxon>Oryzoideae</taxon>
        <taxon>Oryzeae</taxon>
        <taxon>Oryzinae</taxon>
        <taxon>Oryza</taxon>
    </lineage>
</organism>
<dbReference type="InterPro" id="IPR008271">
    <property type="entry name" value="Ser/Thr_kinase_AS"/>
</dbReference>
<evidence type="ECO:0000256" key="9">
    <source>
        <dbReference type="ARBA" id="ARBA00022989"/>
    </source>
</evidence>
<feature type="domain" description="Protein kinase" evidence="15">
    <location>
        <begin position="651"/>
        <end position="930"/>
    </location>
</feature>
<dbReference type="PROSITE" id="PS50011">
    <property type="entry name" value="PROTEIN_KINASE_DOM"/>
    <property type="match status" value="1"/>
</dbReference>
<keyword evidence="7" id="KW-0418">Kinase</keyword>
<protein>
    <recommendedName>
        <fullName evidence="15">Protein kinase domain-containing protein</fullName>
    </recommendedName>
</protein>
<evidence type="ECO:0000256" key="14">
    <source>
        <dbReference type="SAM" id="Phobius"/>
    </source>
</evidence>
<evidence type="ECO:0000256" key="8">
    <source>
        <dbReference type="ARBA" id="ARBA00022840"/>
    </source>
</evidence>
<keyword evidence="3" id="KW-0808">Transferase</keyword>
<dbReference type="SMART" id="SM00220">
    <property type="entry name" value="S_TKc"/>
    <property type="match status" value="1"/>
</dbReference>
<evidence type="ECO:0000256" key="4">
    <source>
        <dbReference type="ARBA" id="ARBA00022692"/>
    </source>
</evidence>
<feature type="binding site" evidence="12">
    <location>
        <position position="679"/>
    </location>
    <ligand>
        <name>ATP</name>
        <dbReference type="ChEBI" id="CHEBI:30616"/>
    </ligand>
</feature>
<feature type="compositionally biased region" description="Basic and acidic residues" evidence="13">
    <location>
        <begin position="965"/>
        <end position="975"/>
    </location>
</feature>
<dbReference type="GO" id="GO:0016020">
    <property type="term" value="C:membrane"/>
    <property type="evidence" value="ECO:0007669"/>
    <property type="project" value="UniProtKB-SubCell"/>
</dbReference>
<keyword evidence="5" id="KW-0732">Signal</keyword>
<dbReference type="InterPro" id="IPR024788">
    <property type="entry name" value="Malectin-like_Carb-bd_dom"/>
</dbReference>
<dbReference type="AlphaFoldDB" id="A0A0D9Y3G1"/>
<evidence type="ECO:0000256" key="6">
    <source>
        <dbReference type="ARBA" id="ARBA00022741"/>
    </source>
</evidence>
<dbReference type="GO" id="GO:0005524">
    <property type="term" value="F:ATP binding"/>
    <property type="evidence" value="ECO:0007669"/>
    <property type="project" value="UniProtKB-UniRule"/>
</dbReference>
<evidence type="ECO:0000256" key="1">
    <source>
        <dbReference type="ARBA" id="ARBA00004167"/>
    </source>
</evidence>
<comment type="subcellular location">
    <subcellularLocation>
        <location evidence="1">Membrane</location>
        <topology evidence="1">Single-pass membrane protein</topology>
    </subcellularLocation>
</comment>
<dbReference type="PROSITE" id="PS00108">
    <property type="entry name" value="PROTEIN_KINASE_ST"/>
    <property type="match status" value="1"/>
</dbReference>
<dbReference type="Gene3D" id="1.10.510.10">
    <property type="entry name" value="Transferase(Phosphotransferase) domain 1"/>
    <property type="match status" value="1"/>
</dbReference>
<evidence type="ECO:0000259" key="15">
    <source>
        <dbReference type="PROSITE" id="PS50011"/>
    </source>
</evidence>
<evidence type="ECO:0000256" key="2">
    <source>
        <dbReference type="ARBA" id="ARBA00022527"/>
    </source>
</evidence>
<dbReference type="FunFam" id="2.60.120.430:FF:000005">
    <property type="entry name" value="Putative receptor-like protein kinase"/>
    <property type="match status" value="1"/>
</dbReference>
<feature type="transmembrane region" description="Helical" evidence="14">
    <location>
        <begin position="115"/>
        <end position="137"/>
    </location>
</feature>
<dbReference type="InterPro" id="IPR017441">
    <property type="entry name" value="Protein_kinase_ATP_BS"/>
</dbReference>
<dbReference type="Gene3D" id="2.60.120.430">
    <property type="entry name" value="Galactose-binding lectin"/>
    <property type="match status" value="2"/>
</dbReference>
<evidence type="ECO:0000256" key="3">
    <source>
        <dbReference type="ARBA" id="ARBA00022679"/>
    </source>
</evidence>
<dbReference type="InterPro" id="IPR000719">
    <property type="entry name" value="Prot_kinase_dom"/>
</dbReference>
<dbReference type="HOGENOM" id="CLU_000288_42_1_1"/>
<accession>A0A0D9Y3G1</accession>
<dbReference type="PROSITE" id="PS00107">
    <property type="entry name" value="PROTEIN_KINASE_ATP"/>
    <property type="match status" value="1"/>
</dbReference>
<dbReference type="Gramene" id="OGLUM01G03930.1">
    <property type="protein sequence ID" value="OGLUM01G03930.1"/>
    <property type="gene ID" value="OGLUM01G03930"/>
</dbReference>
<dbReference type="Pfam" id="PF12819">
    <property type="entry name" value="Malectin_like"/>
    <property type="match status" value="1"/>
</dbReference>
<dbReference type="CDD" id="cd14066">
    <property type="entry name" value="STKc_IRAK"/>
    <property type="match status" value="1"/>
</dbReference>
<reference evidence="16" key="2">
    <citation type="submission" date="2015-04" db="UniProtKB">
        <authorList>
            <consortium name="EnsemblPlants"/>
        </authorList>
    </citation>
    <scope>IDENTIFICATION</scope>
</reference>
<keyword evidence="4 14" id="KW-0812">Transmembrane</keyword>
<evidence type="ECO:0000256" key="11">
    <source>
        <dbReference type="ARBA" id="ARBA00023180"/>
    </source>
</evidence>
<reference evidence="16" key="3">
    <citation type="submission" date="2018-05" db="EMBL/GenBank/DDBJ databases">
        <title>OgluRS3 (Oryza glumaepatula Reference Sequence Version 3).</title>
        <authorList>
            <person name="Zhang J."/>
            <person name="Kudrna D."/>
            <person name="Lee S."/>
            <person name="Talag J."/>
            <person name="Welchert J."/>
            <person name="Wing R.A."/>
        </authorList>
    </citation>
    <scope>NUCLEOTIDE SEQUENCE [LARGE SCALE GENOMIC DNA]</scope>
</reference>
<evidence type="ECO:0000256" key="10">
    <source>
        <dbReference type="ARBA" id="ARBA00023136"/>
    </source>
</evidence>
<evidence type="ECO:0000313" key="17">
    <source>
        <dbReference type="Proteomes" id="UP000026961"/>
    </source>
</evidence>
<dbReference type="FunFam" id="3.30.200.20:FF:000039">
    <property type="entry name" value="receptor-like protein kinase FERONIA"/>
    <property type="match status" value="1"/>
</dbReference>
<dbReference type="eggNOG" id="KOG1187">
    <property type="taxonomic scope" value="Eukaryota"/>
</dbReference>
<keyword evidence="17" id="KW-1185">Reference proteome</keyword>
<dbReference type="SUPFAM" id="SSF56112">
    <property type="entry name" value="Protein kinase-like (PK-like)"/>
    <property type="match status" value="1"/>
</dbReference>
<dbReference type="Proteomes" id="UP000026961">
    <property type="component" value="Chromosome 1"/>
</dbReference>
<dbReference type="GO" id="GO:0004674">
    <property type="term" value="F:protein serine/threonine kinase activity"/>
    <property type="evidence" value="ECO:0007669"/>
    <property type="project" value="UniProtKB-KW"/>
</dbReference>
<sequence length="1005" mass="108257">MEWIRGGRHQDTAAVDWPRQRRAENSDGVDIGNGDDNDVKHVSKFGSAVFTLVVPDTCVVWNLQRDGSKQNVMLFFGQGKTEAFPELPAKVLIINCAIQTEVQISTAKMIKLRSALGVLEILSVLCISLAAAAAAAYNPVDNYLISCGSSVDTPVGQRLFVADDSGTVVLTSPASYAVKASPSAVSGLRDDAAMYQSARVFKAPSSYSFRIRDPGRHFVRLHFFPFVYLGYDLATASFKVSTQDAVLLDGFAPPAARGNASTTTPAVCEEFLLDVARDTLVVTFVPLAGRNAFVNAIEVVSVPDDLIGAADSSLSTSESTGQQPNPAVMPLQTVYRVNVGGPAVAPDSDTLWREWTIDQPFLVSTVTAAVTKKVSYNRTLNYLPGQATADDAPAIVYATGRELIIMNASVFDGMKQMAWQFDVDGSASYLIRFHFCDIVSSVPGRLHMNAYVDSSNAIIQDLDLSAIGNGTLAFPYYRDFVLAASTPSGKLAVYVGSTSQKTTTPAAILNGLEIMRILTTAGNVVVVEPTAPPGTKKKNNLAVVLGSVCGAFGFVSVAAALVIVLRRKEEKEELRTPTTSQPSTAWMPLLGRISFRSAPPSAVGSRSPSFTIDTNANTPGGGATPGMAAAASSSPSYRFPFAALQDATGNFDEGLVIGEGGFGKVYAAVLQDGTKVAVKRANPESRQGAREFRTEIEMLSGLRHRHLVSLIGYCDEQEEMILLYEYMEHGSLRSRLYGGAAATATASETLSWAQRLEACAGAARGLLYLHTATTKPVIHRDVKSSNILLDDGLTAKVADFGLSKAGPDMDETHVSTAVKGSFGYVDPEYVRTRKLTAKSDVYSFGVVLLEALCARPVVDPRLPKPMVNLVEWGLHWQRRDELEKIVDRRIAGTVRPAALRKYGETAARCLADRGADRPAMEDVVWSLQFVTRLQEVDGLDASDVSSLNMVRQLMPPTSLHARQRSAGESETGRTEADEDSSVVDDDYADASMRGIFWQMVNVRGR</sequence>
<dbReference type="Pfam" id="PF07714">
    <property type="entry name" value="PK_Tyr_Ser-Thr"/>
    <property type="match status" value="1"/>
</dbReference>
<dbReference type="PANTHER" id="PTHR47989:SF62">
    <property type="entry name" value="OS05G0423500 PROTEIN"/>
    <property type="match status" value="1"/>
</dbReference>
<evidence type="ECO:0000256" key="12">
    <source>
        <dbReference type="PROSITE-ProRule" id="PRU10141"/>
    </source>
</evidence>
<evidence type="ECO:0000313" key="16">
    <source>
        <dbReference type="EnsemblPlants" id="OGLUM01G03930.1"/>
    </source>
</evidence>
<feature type="compositionally biased region" description="Polar residues" evidence="13">
    <location>
        <begin position="604"/>
        <end position="613"/>
    </location>
</feature>